<proteinExistence type="predicted"/>
<dbReference type="EMBL" id="AP018358">
    <property type="protein sequence ID" value="BBA43592.1"/>
    <property type="molecule type" value="Genomic_DNA"/>
</dbReference>
<name>A0A250LG75_9BURK</name>
<accession>A0A250LG75</accession>
<evidence type="ECO:0000256" key="1">
    <source>
        <dbReference type="SAM" id="MobiDB-lite"/>
    </source>
</evidence>
<reference evidence="2" key="1">
    <citation type="journal article" date="2016" name="Biosci. Biotechnol. Biochem.">
        <title>Bioconversion of AHX to AOH by resting cells of Burkholderia contaminans CH-1.</title>
        <authorList>
            <person name="Choi J.H."/>
            <person name="Kikuchi A."/>
            <person name="Pumkaeo P."/>
            <person name="Hirai H."/>
            <person name="Tokuyama S."/>
            <person name="Kawagishi H."/>
        </authorList>
    </citation>
    <scope>NUCLEOTIDE SEQUENCE</scope>
    <source>
        <strain evidence="2">CH-1</strain>
    </source>
</reference>
<feature type="compositionally biased region" description="Basic and acidic residues" evidence="1">
    <location>
        <begin position="7"/>
        <end position="21"/>
    </location>
</feature>
<dbReference type="AlphaFoldDB" id="A0A250LG75"/>
<protein>
    <submittedName>
        <fullName evidence="2">Uncharacterized protein</fullName>
    </submittedName>
</protein>
<organism evidence="2">
    <name type="scientific">Burkholderia contaminans</name>
    <dbReference type="NCBI Taxonomy" id="488447"/>
    <lineage>
        <taxon>Bacteria</taxon>
        <taxon>Pseudomonadati</taxon>
        <taxon>Pseudomonadota</taxon>
        <taxon>Betaproteobacteria</taxon>
        <taxon>Burkholderiales</taxon>
        <taxon>Burkholderiaceae</taxon>
        <taxon>Burkholderia</taxon>
        <taxon>Burkholderia cepacia complex</taxon>
    </lineage>
</organism>
<evidence type="ECO:0000313" key="2">
    <source>
        <dbReference type="EMBL" id="BBA43592.1"/>
    </source>
</evidence>
<gene>
    <name evidence="2" type="ORF">BCCH1_60920</name>
</gene>
<feature type="region of interest" description="Disordered" evidence="1">
    <location>
        <begin position="1"/>
        <end position="21"/>
    </location>
</feature>
<sequence>MGGRAAARQEAREHDGADQRECEVVGKKTGTGHRELDSETTEARVARADGAIVPVGDSLHKCIV</sequence>
<reference evidence="2" key="2">
    <citation type="journal article" date="2017" name="Genome Announc.">
        <title>High-Quality Draft Genome Sequence of Burkholderia contaminans CH-1, a Gram-Negative Bacterium That Metabolizes 2-Azahypoxanthine, a Plant Growth-Regulating Compound.</title>
        <authorList>
            <person name="Choi J.-H."/>
            <person name="Sugiura H."/>
            <person name="Moriuchi R."/>
            <person name="Kawagishi H."/>
            <person name="Dohra H."/>
        </authorList>
    </citation>
    <scope>NUCLEOTIDE SEQUENCE</scope>
    <source>
        <strain evidence="2">CH-1</strain>
    </source>
</reference>